<dbReference type="SUPFAM" id="SSF55797">
    <property type="entry name" value="PR-1-like"/>
    <property type="match status" value="1"/>
</dbReference>
<dbReference type="Pfam" id="PF00188">
    <property type="entry name" value="CAP"/>
    <property type="match status" value="1"/>
</dbReference>
<reference evidence="2" key="2">
    <citation type="submission" date="2021-09" db="EMBL/GenBank/DDBJ databases">
        <authorList>
            <person name="Jia N."/>
            <person name="Wang J."/>
            <person name="Shi W."/>
            <person name="Du L."/>
            <person name="Sun Y."/>
            <person name="Zhan W."/>
            <person name="Jiang J."/>
            <person name="Wang Q."/>
            <person name="Zhang B."/>
            <person name="Ji P."/>
            <person name="Sakyi L.B."/>
            <person name="Cui X."/>
            <person name="Yuan T."/>
            <person name="Jiang B."/>
            <person name="Yang W."/>
            <person name="Lam T.T.-Y."/>
            <person name="Chang Q."/>
            <person name="Ding S."/>
            <person name="Wang X."/>
            <person name="Zhu J."/>
            <person name="Ruan X."/>
            <person name="Zhao L."/>
            <person name="Wei J."/>
            <person name="Que T."/>
            <person name="Du C."/>
            <person name="Cheng J."/>
            <person name="Dai P."/>
            <person name="Han X."/>
            <person name="Huang E."/>
            <person name="Gao Y."/>
            <person name="Liu J."/>
            <person name="Shao H."/>
            <person name="Ye R."/>
            <person name="Li L."/>
            <person name="Wei W."/>
            <person name="Wang X."/>
            <person name="Wang C."/>
            <person name="Huo Q."/>
            <person name="Li W."/>
            <person name="Guo W."/>
            <person name="Chen H."/>
            <person name="Chen S."/>
            <person name="Zhou L."/>
            <person name="Zhou L."/>
            <person name="Ni X."/>
            <person name="Tian J."/>
            <person name="Zhou Y."/>
            <person name="Sheng Y."/>
            <person name="Liu T."/>
            <person name="Pan Y."/>
            <person name="Xia L."/>
            <person name="Li J."/>
            <person name="Zhao F."/>
            <person name="Cao W."/>
        </authorList>
    </citation>
    <scope>NUCLEOTIDE SEQUENCE</scope>
    <source>
        <strain evidence="2">Rsan-2018</strain>
        <tissue evidence="2">Larvae</tissue>
    </source>
</reference>
<dbReference type="VEuPathDB" id="VectorBase:RSAN_047670"/>
<gene>
    <name evidence="2" type="ORF">HPB52_001947</name>
</gene>
<dbReference type="SMART" id="SM00198">
    <property type="entry name" value="SCP"/>
    <property type="match status" value="1"/>
</dbReference>
<accession>A0A9D4PQT0</accession>
<dbReference type="Proteomes" id="UP000821837">
    <property type="component" value="Chromosome 5"/>
</dbReference>
<name>A0A9D4PQT0_RHISA</name>
<sequence length="439" mass="48162">MKLNRCNPAHLRVTEVALAVFFTLSVPVAVARIVDSRGQSSGGVCEDIYRRYNEDHILCRQPESACQPVASGVEGADKDIILAAHNRYRSQIATGNNSSFPHASNMLEMEWDDDLARVAQAHANLCSNQPSCSSCMRIEKFPHVGRTGCLIRTDSENNTADWEGCIGYMYKESLRIPTTSSNTPLRTMRGVESFTQLAWATTWKVGCGYVKYPSGSALRFEKLYTCAYGPGGNVRGEEVYKVGTPCSDCPEGTCCGGSCRRYGITPIHNGLCKVVDDGPGVLLDDEDNLVFSCLFNKVTSHWCTFQSEPLNGWTTKRFFATGYAESVLEAGQSAEMTFERPIQSSNGRLCVEVEYNKGPNVAGTPDRGLFNLVVTPVDRPERQRTINLSGGATNIMRMLITLNYNVGVKIGFSFVVPGGSPAQYVNIHKVAIYEKACSE</sequence>
<reference evidence="2" key="1">
    <citation type="journal article" date="2020" name="Cell">
        <title>Large-Scale Comparative Analyses of Tick Genomes Elucidate Their Genetic Diversity and Vector Capacities.</title>
        <authorList>
            <consortium name="Tick Genome and Microbiome Consortium (TIGMIC)"/>
            <person name="Jia N."/>
            <person name="Wang J."/>
            <person name="Shi W."/>
            <person name="Du L."/>
            <person name="Sun Y."/>
            <person name="Zhan W."/>
            <person name="Jiang J.F."/>
            <person name="Wang Q."/>
            <person name="Zhang B."/>
            <person name="Ji P."/>
            <person name="Bell-Sakyi L."/>
            <person name="Cui X.M."/>
            <person name="Yuan T.T."/>
            <person name="Jiang B.G."/>
            <person name="Yang W.F."/>
            <person name="Lam T.T."/>
            <person name="Chang Q.C."/>
            <person name="Ding S.J."/>
            <person name="Wang X.J."/>
            <person name="Zhu J.G."/>
            <person name="Ruan X.D."/>
            <person name="Zhao L."/>
            <person name="Wei J.T."/>
            <person name="Ye R.Z."/>
            <person name="Que T.C."/>
            <person name="Du C.H."/>
            <person name="Zhou Y.H."/>
            <person name="Cheng J.X."/>
            <person name="Dai P.F."/>
            <person name="Guo W.B."/>
            <person name="Han X.H."/>
            <person name="Huang E.J."/>
            <person name="Li L.F."/>
            <person name="Wei W."/>
            <person name="Gao Y.C."/>
            <person name="Liu J.Z."/>
            <person name="Shao H.Z."/>
            <person name="Wang X."/>
            <person name="Wang C.C."/>
            <person name="Yang T.C."/>
            <person name="Huo Q.B."/>
            <person name="Li W."/>
            <person name="Chen H.Y."/>
            <person name="Chen S.E."/>
            <person name="Zhou L.G."/>
            <person name="Ni X.B."/>
            <person name="Tian J.H."/>
            <person name="Sheng Y."/>
            <person name="Liu T."/>
            <person name="Pan Y.S."/>
            <person name="Xia L.Y."/>
            <person name="Li J."/>
            <person name="Zhao F."/>
            <person name="Cao W.C."/>
        </authorList>
    </citation>
    <scope>NUCLEOTIDE SEQUENCE</scope>
    <source>
        <strain evidence="2">Rsan-2018</strain>
    </source>
</reference>
<protein>
    <recommendedName>
        <fullName evidence="1">SCP domain-containing protein</fullName>
    </recommendedName>
</protein>
<dbReference type="PRINTS" id="PR00837">
    <property type="entry name" value="V5TPXLIKE"/>
</dbReference>
<dbReference type="OrthoDB" id="414826at2759"/>
<evidence type="ECO:0000313" key="3">
    <source>
        <dbReference type="Proteomes" id="UP000821837"/>
    </source>
</evidence>
<dbReference type="InterPro" id="IPR014044">
    <property type="entry name" value="CAP_dom"/>
</dbReference>
<evidence type="ECO:0000313" key="2">
    <source>
        <dbReference type="EMBL" id="KAH7950821.1"/>
    </source>
</evidence>
<dbReference type="InterPro" id="IPR035940">
    <property type="entry name" value="CAP_sf"/>
</dbReference>
<evidence type="ECO:0000259" key="1">
    <source>
        <dbReference type="SMART" id="SM00198"/>
    </source>
</evidence>
<dbReference type="PANTHER" id="PTHR10334">
    <property type="entry name" value="CYSTEINE-RICH SECRETORY PROTEIN-RELATED"/>
    <property type="match status" value="1"/>
</dbReference>
<dbReference type="EMBL" id="JABSTV010001251">
    <property type="protein sequence ID" value="KAH7950821.1"/>
    <property type="molecule type" value="Genomic_DNA"/>
</dbReference>
<dbReference type="CDD" id="cd05380">
    <property type="entry name" value="CAP_euk"/>
    <property type="match status" value="1"/>
</dbReference>
<proteinExistence type="predicted"/>
<dbReference type="InterPro" id="IPR001283">
    <property type="entry name" value="CRISP-related"/>
</dbReference>
<organism evidence="2 3">
    <name type="scientific">Rhipicephalus sanguineus</name>
    <name type="common">Brown dog tick</name>
    <name type="synonym">Ixodes sanguineus</name>
    <dbReference type="NCBI Taxonomy" id="34632"/>
    <lineage>
        <taxon>Eukaryota</taxon>
        <taxon>Metazoa</taxon>
        <taxon>Ecdysozoa</taxon>
        <taxon>Arthropoda</taxon>
        <taxon>Chelicerata</taxon>
        <taxon>Arachnida</taxon>
        <taxon>Acari</taxon>
        <taxon>Parasitiformes</taxon>
        <taxon>Ixodida</taxon>
        <taxon>Ixodoidea</taxon>
        <taxon>Ixodidae</taxon>
        <taxon>Rhipicephalinae</taxon>
        <taxon>Rhipicephalus</taxon>
        <taxon>Rhipicephalus</taxon>
    </lineage>
</organism>
<keyword evidence="3" id="KW-1185">Reference proteome</keyword>
<dbReference type="Gene3D" id="3.40.33.10">
    <property type="entry name" value="CAP"/>
    <property type="match status" value="1"/>
</dbReference>
<dbReference type="AlphaFoldDB" id="A0A9D4PQT0"/>
<comment type="caution">
    <text evidence="2">The sequence shown here is derived from an EMBL/GenBank/DDBJ whole genome shotgun (WGS) entry which is preliminary data.</text>
</comment>
<feature type="domain" description="SCP" evidence="1">
    <location>
        <begin position="76"/>
        <end position="236"/>
    </location>
</feature>